<protein>
    <submittedName>
        <fullName evidence="1">Predicted molybdopterin-dependent oxidoreductase YjgC</fullName>
    </submittedName>
</protein>
<name>A0AAN4Q3J2_PSESF</name>
<dbReference type="Proteomes" id="UP000248291">
    <property type="component" value="Unassembled WGS sequence"/>
</dbReference>
<gene>
    <name evidence="1" type="ORF">KPSA3_02642</name>
</gene>
<reference evidence="1 2" key="1">
    <citation type="submission" date="2018-04" db="EMBL/GenBank/DDBJ databases">
        <title>Draft genome sequence of Pseudomonas syringae pv. actinidiae biovar 3 strains isolated from kiwifruit in Kagawa prefecture.</title>
        <authorList>
            <person name="Tabuchi M."/>
            <person name="Saito M."/>
            <person name="Fujiwara S."/>
            <person name="Sasa N."/>
            <person name="Akimitsu K."/>
            <person name="Gomi K."/>
            <person name="Konishi-Sugita S."/>
            <person name="Hamano K."/>
            <person name="Kataoka I."/>
        </authorList>
    </citation>
    <scope>NUCLEOTIDE SEQUENCE [LARGE SCALE GENOMIC DNA]</scope>
    <source>
        <strain evidence="1 2">MAFF212211</strain>
    </source>
</reference>
<dbReference type="EMBL" id="BGKA01000088">
    <property type="protein sequence ID" value="GBH16687.1"/>
    <property type="molecule type" value="Genomic_DNA"/>
</dbReference>
<organism evidence="1 2">
    <name type="scientific">Pseudomonas syringae pv. actinidiae</name>
    <dbReference type="NCBI Taxonomy" id="103796"/>
    <lineage>
        <taxon>Bacteria</taxon>
        <taxon>Pseudomonadati</taxon>
        <taxon>Pseudomonadota</taxon>
        <taxon>Gammaproteobacteria</taxon>
        <taxon>Pseudomonadales</taxon>
        <taxon>Pseudomonadaceae</taxon>
        <taxon>Pseudomonas</taxon>
        <taxon>Pseudomonas syringae</taxon>
    </lineage>
</organism>
<comment type="caution">
    <text evidence="1">The sequence shown here is derived from an EMBL/GenBank/DDBJ whole genome shotgun (WGS) entry which is preliminary data.</text>
</comment>
<sequence length="41" mass="4584">MKLHDDAQRRTIVEILVPHAPAWECSSGRSASDFDCIAKKT</sequence>
<evidence type="ECO:0000313" key="1">
    <source>
        <dbReference type="EMBL" id="GBH16687.1"/>
    </source>
</evidence>
<dbReference type="AlphaFoldDB" id="A0AAN4Q3J2"/>
<proteinExistence type="predicted"/>
<evidence type="ECO:0000313" key="2">
    <source>
        <dbReference type="Proteomes" id="UP000248291"/>
    </source>
</evidence>
<accession>A0AAN4Q3J2</accession>